<dbReference type="AlphaFoldDB" id="A0A6P6RR97"/>
<dbReference type="GeneID" id="34617980"/>
<sequence length="468" mass="48660">MARPRRGAAAACCEGAANDLGAAAEGGNSPDAAADSGSSRSTRSSTRGVMTRSARAKEAQQGENTSALATSHSADNNTGCSKSKRSMTKLDSKERGAAAGTATKTATTITTSDGSNTTTTTTTTSAGTESNKSSGTSSKGPFQPSMSVMPRVSLGLLRAAVRPSPKTSFLDVSARAASSSEETSTGNSGGGDIAIPTAFSRLSLGSHTPQPLLRPLRKLASGDRGAADFLDTTTAPGIVRLCPLEPTNAALLPAAMPSGKCGKSAERNRSEVAARVAAGCSPPLMTVAALQQGPLAEGGPDALSPDLETLRKEEKAQRKAKEKQQLQQWFGMPLKDLSPQLVRELRVLQLRGHASAKVFGGKSRASFLPLQKHKSKEGGPPLHSAYLQVARVVGGGLRGVGGGAESQAAGTFNKGAGRRGHASSLLHELLKDPEVNSWTKRKYREIQEKNNSRHSAGWTGKRKKKQKK</sequence>
<gene>
    <name evidence="4" type="primary">LOC34617980</name>
</gene>
<dbReference type="InterPro" id="IPR014810">
    <property type="entry name" value="Fcf2_C"/>
</dbReference>
<accession>A0A6P6RR97</accession>
<feature type="region of interest" description="Disordered" evidence="1">
    <location>
        <begin position="445"/>
        <end position="468"/>
    </location>
</feature>
<keyword evidence="3" id="KW-1185">Reference proteome</keyword>
<feature type="region of interest" description="Disordered" evidence="1">
    <location>
        <begin position="20"/>
        <end position="147"/>
    </location>
</feature>
<organism evidence="3 4">
    <name type="scientific">Cyclospora cayetanensis</name>
    <dbReference type="NCBI Taxonomy" id="88456"/>
    <lineage>
        <taxon>Eukaryota</taxon>
        <taxon>Sar</taxon>
        <taxon>Alveolata</taxon>
        <taxon>Apicomplexa</taxon>
        <taxon>Conoidasida</taxon>
        <taxon>Coccidia</taxon>
        <taxon>Eucoccidiorida</taxon>
        <taxon>Eimeriorina</taxon>
        <taxon>Eimeriidae</taxon>
        <taxon>Cyclospora</taxon>
    </lineage>
</organism>
<name>A0A6P6RR97_9EIME</name>
<dbReference type="Proteomes" id="UP000515125">
    <property type="component" value="Unplaced"/>
</dbReference>
<feature type="compositionally biased region" description="Polar residues" evidence="1">
    <location>
        <begin position="131"/>
        <end position="146"/>
    </location>
</feature>
<feature type="compositionally biased region" description="Low complexity" evidence="1">
    <location>
        <begin position="36"/>
        <end position="53"/>
    </location>
</feature>
<feature type="region of interest" description="Disordered" evidence="1">
    <location>
        <begin position="172"/>
        <end position="192"/>
    </location>
</feature>
<feature type="compositionally biased region" description="Polar residues" evidence="1">
    <location>
        <begin position="61"/>
        <end position="81"/>
    </location>
</feature>
<dbReference type="OrthoDB" id="427886at2759"/>
<evidence type="ECO:0000313" key="3">
    <source>
        <dbReference type="Proteomes" id="UP000515125"/>
    </source>
</evidence>
<dbReference type="RefSeq" id="XP_026189635.1">
    <property type="nucleotide sequence ID" value="XM_026333850.1"/>
</dbReference>
<evidence type="ECO:0000313" key="4">
    <source>
        <dbReference type="RefSeq" id="XP_026189635.1"/>
    </source>
</evidence>
<evidence type="ECO:0000256" key="1">
    <source>
        <dbReference type="SAM" id="MobiDB-lite"/>
    </source>
</evidence>
<feature type="compositionally biased region" description="Low complexity" evidence="1">
    <location>
        <begin position="97"/>
        <end position="130"/>
    </location>
</feature>
<protein>
    <submittedName>
        <fullName evidence="4">Uncharacterized protein LOC34617980</fullName>
    </submittedName>
</protein>
<proteinExistence type="predicted"/>
<dbReference type="Pfam" id="PF08698">
    <property type="entry name" value="Fcf2"/>
    <property type="match status" value="1"/>
</dbReference>
<reference evidence="4" key="1">
    <citation type="submission" date="2025-08" db="UniProtKB">
        <authorList>
            <consortium name="RefSeq"/>
        </authorList>
    </citation>
    <scope>IDENTIFICATION</scope>
</reference>
<feature type="domain" description="Fcf2 pre-rRNA processing C-terminal" evidence="2">
    <location>
        <begin position="322"/>
        <end position="442"/>
    </location>
</feature>
<evidence type="ECO:0000259" key="2">
    <source>
        <dbReference type="Pfam" id="PF08698"/>
    </source>
</evidence>